<feature type="domain" description="DUF4939" evidence="2">
    <location>
        <begin position="257"/>
        <end position="344"/>
    </location>
</feature>
<dbReference type="PANTHER" id="PTHR15503:SF39">
    <property type="entry name" value="RETROTRANSPOSON-LIKE PROTEIN 1"/>
    <property type="match status" value="1"/>
</dbReference>
<evidence type="ECO:0000256" key="1">
    <source>
        <dbReference type="SAM" id="MobiDB-lite"/>
    </source>
</evidence>
<dbReference type="Proteomes" id="UP001165941">
    <property type="component" value="Unassembled WGS sequence"/>
</dbReference>
<feature type="region of interest" description="Disordered" evidence="1">
    <location>
        <begin position="1313"/>
        <end position="1341"/>
    </location>
</feature>
<dbReference type="CDD" id="cd01647">
    <property type="entry name" value="RT_LTR"/>
    <property type="match status" value="1"/>
</dbReference>
<dbReference type="SUPFAM" id="SSF50630">
    <property type="entry name" value="Acid proteases"/>
    <property type="match status" value="1"/>
</dbReference>
<feature type="region of interest" description="Disordered" evidence="1">
    <location>
        <begin position="1079"/>
        <end position="1106"/>
    </location>
</feature>
<dbReference type="InterPro" id="IPR021109">
    <property type="entry name" value="Peptidase_aspartic_dom_sf"/>
</dbReference>
<dbReference type="Pfam" id="PF16297">
    <property type="entry name" value="DUF4939"/>
    <property type="match status" value="1"/>
</dbReference>
<feature type="compositionally biased region" description="Basic and acidic residues" evidence="1">
    <location>
        <begin position="31"/>
        <end position="40"/>
    </location>
</feature>
<dbReference type="InterPro" id="IPR043128">
    <property type="entry name" value="Rev_trsase/Diguanyl_cyclase"/>
</dbReference>
<accession>A0ABX0S9G7</accession>
<dbReference type="EMBL" id="PGGH01206890">
    <property type="protein sequence ID" value="NIG60687.1"/>
    <property type="molecule type" value="Genomic_DNA"/>
</dbReference>
<dbReference type="InterPro" id="IPR032567">
    <property type="entry name" value="RTL1-rel"/>
</dbReference>
<feature type="region of interest" description="Disordered" evidence="1">
    <location>
        <begin position="1393"/>
        <end position="1415"/>
    </location>
</feature>
<evidence type="ECO:0000313" key="5">
    <source>
        <dbReference type="Proteomes" id="UP001165941"/>
    </source>
</evidence>
<feature type="domain" description="Reverse transcriptase/retrotransposon-derived protein RNase H-like" evidence="3">
    <location>
        <begin position="908"/>
        <end position="1004"/>
    </location>
</feature>
<dbReference type="CDD" id="cd00303">
    <property type="entry name" value="retropepsin_like"/>
    <property type="match status" value="1"/>
</dbReference>
<dbReference type="Gene3D" id="3.30.70.270">
    <property type="match status" value="2"/>
</dbReference>
<evidence type="ECO:0000259" key="3">
    <source>
        <dbReference type="Pfam" id="PF17919"/>
    </source>
</evidence>
<dbReference type="SUPFAM" id="SSF56672">
    <property type="entry name" value="DNA/RNA polymerases"/>
    <property type="match status" value="1"/>
</dbReference>
<feature type="region of interest" description="Disordered" evidence="1">
    <location>
        <begin position="634"/>
        <end position="692"/>
    </location>
</feature>
<feature type="region of interest" description="Disordered" evidence="1">
    <location>
        <begin position="144"/>
        <end position="199"/>
    </location>
</feature>
<feature type="region of interest" description="Disordered" evidence="1">
    <location>
        <begin position="1"/>
        <end position="132"/>
    </location>
</feature>
<feature type="compositionally biased region" description="Acidic residues" evidence="1">
    <location>
        <begin position="75"/>
        <end position="84"/>
    </location>
</feature>
<protein>
    <submittedName>
        <fullName evidence="4">Retrotransposon-like protein 1</fullName>
    </submittedName>
</protein>
<name>A0ABX0S9G7_PONBL</name>
<comment type="caution">
    <text evidence="4">The sequence shown here is derived from an EMBL/GenBank/DDBJ whole genome shotgun (WGS) entry which is preliminary data.</text>
</comment>
<feature type="compositionally biased region" description="Acidic residues" evidence="1">
    <location>
        <begin position="647"/>
        <end position="656"/>
    </location>
</feature>
<dbReference type="Gene3D" id="2.40.70.10">
    <property type="entry name" value="Acid Proteases"/>
    <property type="match status" value="1"/>
</dbReference>
<dbReference type="InterPro" id="IPR041577">
    <property type="entry name" value="RT_RNaseH_2"/>
</dbReference>
<sequence>MGHLLRGERGADLTEKAPGTEGGEAGLSVYEGREGKKEGPTQRPQTRFRPRPSQSLTGRVTTLPVFREHSFPSDEMIEPCEDSFETMMERKNPSSKQMESSKGSSNTTVETPGSRVEAAAAAAGPASGLAREMEELPIDLLQDMEEPSSGPHREIKDPPNDLLQDLEESRDGSHLEVGGPLGGVPGRMEEASVSPWGAQEERDDYTDLAAWKEAHPEEPADSVAAEITGMVRSIISLYFRVQDLREQQRVAEEILTKGISAGQLPIPGKFSGDRREYHEFIVLCQLILQSYPRMFYNDRLRVGYVICHLSGLALEWAKDLVERESPLIDDFPAFLEAMSDTFQYRQALRVAEEAMFNLRQGDRAAIEYINEFQGLVPTLGWPDEVLQAHLCQGLKEEIRHYLFRVPQPGSLDSLILLVLQIEEKLAERKAMLRLPPEARPRNLTWIDSPAPERWVVSSWLPCEAHPAIDRDHLFLLLVVRVNPYHSVAVRALVDSGAGGNFMDERFAQEHYVELYEKPCPQSVQSVDGSLVGHEPVWFYTEALVCIHQNHHESLQFDIIPSPNFSVILGINWLRVHAPEVDWVKGRCTFHSPYCLKNCLRPPPPCIALERHAISLLPGLPPLYSDLADVFNPKEADEETSDQPSSDGSDDLSESEPSELQQAGDSDHSETYHECPSTAPWEPVGAGMQERARREEYWDPQDMLTSRHDYVQMIPELFDQLHGATWFTKLELRGTVVEESMNIHQTEDVWKAAFGLELQEMTSYQPFLICADPIIPQGVIHFILKDMLGFFVLSYGQDVLVYSMSQEEHVHHIRQVLARFRYHHVYCSLDRSQFHRHTAEFLGFVMTPKGVKLNKSIVTTITGFPIPGSKKSLRNLIEFAFPYRHFVERFAVITEPLVRQLLSNRPFYWGHEEQEAFECLKRAFRKAPLLHHPKPQNPFYLETGVTKTALHASLIQVDDQTGKRVCCAFYSRNISPIEVEASPVEMKTLPVRAAFVVWCRYLENTEEPIMILLNTEDLASLNNDRLTVLLPGHWVFFFSHFHFDVMERPEAKGGRPPPPMRKLLRRRAFQRHAATRPMMLFATGGSPGDQSPESGDEEENEDALHQDEPNGQHLRQELLALIPADQILNSFLAHFSMAQIRAVILHFFRGLLFWKNLLAVAALLVLLRFRTRLALPPAPTSDTARPPPRRSLCLLLDSSLIAGSSIATTIAQLFTQMPPLTGANAIPAEESAELFLGPGRWQHNALLGLRFTPEIWQMLCELFAVRVAPHEGTHAHPRPNRYLELHVVDDEDVVLREALQDDLQRYRQCGLHDGLQDTSQDEQENDVQESLSPDASGALGPRQHLPSDIDVCRLLYIRGARRGSILINRQLAARALTRFLTAIYTQSTSTLVGVSPPGEGATLEELPREEQDTDLD</sequence>
<evidence type="ECO:0000259" key="2">
    <source>
        <dbReference type="Pfam" id="PF16297"/>
    </source>
</evidence>
<reference evidence="4" key="1">
    <citation type="submission" date="2018-05" db="EMBL/GenBank/DDBJ databases">
        <authorList>
            <person name="Pedro S.L.S."/>
            <person name="Freitas R.C."/>
            <person name="Barreto A.S."/>
            <person name="Lima A.O.S."/>
        </authorList>
    </citation>
    <scope>NUCLEOTIDE SEQUENCE</scope>
    <source>
        <strain evidence="4">BP203</strain>
        <tissue evidence="4">Muscle</tissue>
    </source>
</reference>
<dbReference type="Pfam" id="PF17919">
    <property type="entry name" value="RT_RNaseH_2"/>
    <property type="match status" value="1"/>
</dbReference>
<proteinExistence type="predicted"/>
<dbReference type="InterPro" id="IPR043502">
    <property type="entry name" value="DNA/RNA_pol_sf"/>
</dbReference>
<evidence type="ECO:0000313" key="4">
    <source>
        <dbReference type="EMBL" id="NIG60687.1"/>
    </source>
</evidence>
<organism evidence="4 5">
    <name type="scientific">Pontoporia blainvillei</name>
    <name type="common">Franciscana</name>
    <name type="synonym">Delphinus blainvillei</name>
    <dbReference type="NCBI Taxonomy" id="48723"/>
    <lineage>
        <taxon>Eukaryota</taxon>
        <taxon>Metazoa</taxon>
        <taxon>Chordata</taxon>
        <taxon>Craniata</taxon>
        <taxon>Vertebrata</taxon>
        <taxon>Euteleostomi</taxon>
        <taxon>Mammalia</taxon>
        <taxon>Eutheria</taxon>
        <taxon>Laurasiatheria</taxon>
        <taxon>Artiodactyla</taxon>
        <taxon>Whippomorpha</taxon>
        <taxon>Cetacea</taxon>
        <taxon>Odontoceti</taxon>
        <taxon>Pontoporiidae</taxon>
        <taxon>Pontoporia</taxon>
    </lineage>
</organism>
<keyword evidence="5" id="KW-1185">Reference proteome</keyword>
<gene>
    <name evidence="4" type="ORF">BU61_4466</name>
</gene>
<feature type="compositionally biased region" description="Basic and acidic residues" evidence="1">
    <location>
        <begin position="1"/>
        <end position="15"/>
    </location>
</feature>
<feature type="compositionally biased region" description="Low complexity" evidence="1">
    <location>
        <begin position="94"/>
        <end position="105"/>
    </location>
</feature>
<dbReference type="InterPro" id="IPR032549">
    <property type="entry name" value="DUF4939"/>
</dbReference>
<dbReference type="PANTHER" id="PTHR15503">
    <property type="entry name" value="LDOC1 RELATED"/>
    <property type="match status" value="1"/>
</dbReference>
<feature type="compositionally biased region" description="Low complexity" evidence="1">
    <location>
        <begin position="118"/>
        <end position="130"/>
    </location>
</feature>